<keyword evidence="2" id="KW-1185">Reference proteome</keyword>
<sequence>NGIINDVYLNFEKESVMSHVQEMFKNEKWYFQQDGGHLHYYCDMKAYYDGNDVNRWLAQRETLKTFLLPYT</sequence>
<dbReference type="AlphaFoldDB" id="A0A4Y2PMQ3"/>
<reference evidence="1 2" key="1">
    <citation type="journal article" date="2019" name="Sci. Rep.">
        <title>Orb-weaving spider Araneus ventricosus genome elucidates the spidroin gene catalogue.</title>
        <authorList>
            <person name="Kono N."/>
            <person name="Nakamura H."/>
            <person name="Ohtoshi R."/>
            <person name="Moran D.A.P."/>
            <person name="Shinohara A."/>
            <person name="Yoshida Y."/>
            <person name="Fujiwara M."/>
            <person name="Mori M."/>
            <person name="Tomita M."/>
            <person name="Arakawa K."/>
        </authorList>
    </citation>
    <scope>NUCLEOTIDE SEQUENCE [LARGE SCALE GENOMIC DNA]</scope>
</reference>
<dbReference type="EMBL" id="BGPR01293738">
    <property type="protein sequence ID" value="GBN51517.1"/>
    <property type="molecule type" value="Genomic_DNA"/>
</dbReference>
<gene>
    <name evidence="1" type="ORF">AVEN_124277_1</name>
</gene>
<protein>
    <submittedName>
        <fullName evidence="1">Uncharacterized protein</fullName>
    </submittedName>
</protein>
<name>A0A4Y2PMQ3_ARAVE</name>
<organism evidence="1 2">
    <name type="scientific">Araneus ventricosus</name>
    <name type="common">Orbweaver spider</name>
    <name type="synonym">Epeira ventricosa</name>
    <dbReference type="NCBI Taxonomy" id="182803"/>
    <lineage>
        <taxon>Eukaryota</taxon>
        <taxon>Metazoa</taxon>
        <taxon>Ecdysozoa</taxon>
        <taxon>Arthropoda</taxon>
        <taxon>Chelicerata</taxon>
        <taxon>Arachnida</taxon>
        <taxon>Araneae</taxon>
        <taxon>Araneomorphae</taxon>
        <taxon>Entelegynae</taxon>
        <taxon>Araneoidea</taxon>
        <taxon>Araneidae</taxon>
        <taxon>Araneus</taxon>
    </lineage>
</organism>
<evidence type="ECO:0000313" key="2">
    <source>
        <dbReference type="Proteomes" id="UP000499080"/>
    </source>
</evidence>
<evidence type="ECO:0000313" key="1">
    <source>
        <dbReference type="EMBL" id="GBN51517.1"/>
    </source>
</evidence>
<dbReference type="Proteomes" id="UP000499080">
    <property type="component" value="Unassembled WGS sequence"/>
</dbReference>
<feature type="non-terminal residue" evidence="1">
    <location>
        <position position="1"/>
    </location>
</feature>
<proteinExistence type="predicted"/>
<accession>A0A4Y2PMQ3</accession>
<comment type="caution">
    <text evidence="1">The sequence shown here is derived from an EMBL/GenBank/DDBJ whole genome shotgun (WGS) entry which is preliminary data.</text>
</comment>